<evidence type="ECO:0000256" key="20">
    <source>
        <dbReference type="PROSITE-ProRule" id="PRU00352"/>
    </source>
</evidence>
<dbReference type="GO" id="GO:0017154">
    <property type="term" value="F:semaphorin receptor activity"/>
    <property type="evidence" value="ECO:0007669"/>
    <property type="project" value="InterPro"/>
</dbReference>
<protein>
    <recommendedName>
        <fullName evidence="3">Hepatocyte growth factor receptor</fullName>
        <ecNumber evidence="2">2.7.10.1</ecNumber>
    </recommendedName>
    <alternativeName>
        <fullName evidence="19">HGF/SF receptor</fullName>
    </alternativeName>
    <alternativeName>
        <fullName evidence="18">Proto-oncogene c-Met</fullName>
    </alternativeName>
    <alternativeName>
        <fullName evidence="16">Scatter factor receptor</fullName>
    </alternativeName>
    <alternativeName>
        <fullName evidence="17">Tyrosine-protein kinase Met</fullName>
    </alternativeName>
</protein>
<dbReference type="Gene3D" id="2.60.40.10">
    <property type="entry name" value="Immunoglobulins"/>
    <property type="match status" value="3"/>
</dbReference>
<dbReference type="Pfam" id="PF07714">
    <property type="entry name" value="PK_Tyr_Ser-Thr"/>
    <property type="match status" value="1"/>
</dbReference>
<dbReference type="PROSITE" id="PS51004">
    <property type="entry name" value="SEMA"/>
    <property type="match status" value="1"/>
</dbReference>
<dbReference type="InterPro" id="IPR015943">
    <property type="entry name" value="WD40/YVTN_repeat-like_dom_sf"/>
</dbReference>
<accession>A0AAV2B9H8</accession>
<dbReference type="Proteomes" id="UP001497382">
    <property type="component" value="Unassembled WGS sequence"/>
</dbReference>
<dbReference type="EMBL" id="CAXIEN010000295">
    <property type="protein sequence ID" value="CAL1291903.1"/>
    <property type="molecule type" value="Genomic_DNA"/>
</dbReference>
<organism evidence="26 27">
    <name type="scientific">Larinioides sclopetarius</name>
    <dbReference type="NCBI Taxonomy" id="280406"/>
    <lineage>
        <taxon>Eukaryota</taxon>
        <taxon>Metazoa</taxon>
        <taxon>Ecdysozoa</taxon>
        <taxon>Arthropoda</taxon>
        <taxon>Chelicerata</taxon>
        <taxon>Arachnida</taxon>
        <taxon>Araneae</taxon>
        <taxon>Araneomorphae</taxon>
        <taxon>Entelegynae</taxon>
        <taxon>Araneoidea</taxon>
        <taxon>Araneidae</taxon>
        <taxon>Larinioides</taxon>
    </lineage>
</organism>
<dbReference type="Gene3D" id="2.130.10.10">
    <property type="entry name" value="YVTN repeat-like/Quinoprotein amine dehydrogenase"/>
    <property type="match status" value="1"/>
</dbReference>
<evidence type="ECO:0000256" key="6">
    <source>
        <dbReference type="ARBA" id="ARBA00022729"/>
    </source>
</evidence>
<evidence type="ECO:0000256" key="18">
    <source>
        <dbReference type="ARBA" id="ARBA00033117"/>
    </source>
</evidence>
<evidence type="ECO:0000256" key="19">
    <source>
        <dbReference type="ARBA" id="ARBA00033136"/>
    </source>
</evidence>
<dbReference type="SUPFAM" id="SSF81296">
    <property type="entry name" value="E set domains"/>
    <property type="match status" value="3"/>
</dbReference>
<dbReference type="InterPro" id="IPR008266">
    <property type="entry name" value="Tyr_kinase_AS"/>
</dbReference>
<evidence type="ECO:0000256" key="13">
    <source>
        <dbReference type="ARBA" id="ARBA00023136"/>
    </source>
</evidence>
<evidence type="ECO:0000256" key="9">
    <source>
        <dbReference type="ARBA" id="ARBA00022777"/>
    </source>
</evidence>
<evidence type="ECO:0000256" key="1">
    <source>
        <dbReference type="ARBA" id="ARBA00004167"/>
    </source>
</evidence>
<evidence type="ECO:0000256" key="7">
    <source>
        <dbReference type="ARBA" id="ARBA00022737"/>
    </source>
</evidence>
<feature type="compositionally biased region" description="Basic and acidic residues" evidence="22">
    <location>
        <begin position="1059"/>
        <end position="1073"/>
    </location>
</feature>
<keyword evidence="14" id="KW-0829">Tyrosine-protein kinase</keyword>
<feature type="region of interest" description="Disordered" evidence="22">
    <location>
        <begin position="1054"/>
        <end position="1109"/>
    </location>
</feature>
<keyword evidence="15" id="KW-0675">Receptor</keyword>
<proteinExistence type="predicted"/>
<dbReference type="InterPro" id="IPR014756">
    <property type="entry name" value="Ig_E-set"/>
</dbReference>
<dbReference type="SMART" id="SM00630">
    <property type="entry name" value="Sema"/>
    <property type="match status" value="1"/>
</dbReference>
<dbReference type="InterPro" id="IPR002909">
    <property type="entry name" value="IPT_dom"/>
</dbReference>
<dbReference type="Gene3D" id="3.30.1680.10">
    <property type="entry name" value="ligand-binding face of the semaphorins, domain 2"/>
    <property type="match status" value="1"/>
</dbReference>
<dbReference type="InterPro" id="IPR011009">
    <property type="entry name" value="Kinase-like_dom_sf"/>
</dbReference>
<evidence type="ECO:0000256" key="4">
    <source>
        <dbReference type="ARBA" id="ARBA00022679"/>
    </source>
</evidence>
<dbReference type="InterPro" id="IPR001627">
    <property type="entry name" value="Semap_dom"/>
</dbReference>
<keyword evidence="11" id="KW-0832">Ubl conjugation</keyword>
<dbReference type="SUPFAM" id="SSF103575">
    <property type="entry name" value="Plexin repeat"/>
    <property type="match status" value="1"/>
</dbReference>
<evidence type="ECO:0000259" key="24">
    <source>
        <dbReference type="PROSITE" id="PS50011"/>
    </source>
</evidence>
<feature type="domain" description="Protein kinase" evidence="24">
    <location>
        <begin position="1127"/>
        <end position="1390"/>
    </location>
</feature>
<dbReference type="InterPro" id="IPR020635">
    <property type="entry name" value="Tyr_kinase_cat_dom"/>
</dbReference>
<evidence type="ECO:0000256" key="16">
    <source>
        <dbReference type="ARBA" id="ARBA00030820"/>
    </source>
</evidence>
<keyword evidence="7" id="KW-0677">Repeat</keyword>
<dbReference type="Gene3D" id="3.30.200.20">
    <property type="entry name" value="Phosphorylase Kinase, domain 1"/>
    <property type="match status" value="1"/>
</dbReference>
<comment type="caution">
    <text evidence="20">Lacks conserved residue(s) required for the propagation of feature annotation.</text>
</comment>
<dbReference type="GO" id="GO:0016020">
    <property type="term" value="C:membrane"/>
    <property type="evidence" value="ECO:0007669"/>
    <property type="project" value="UniProtKB-SubCell"/>
</dbReference>
<keyword evidence="6" id="KW-0732">Signal</keyword>
<dbReference type="SMART" id="SM00429">
    <property type="entry name" value="IPT"/>
    <property type="match status" value="3"/>
</dbReference>
<dbReference type="Pfam" id="PF01403">
    <property type="entry name" value="Sema"/>
    <property type="match status" value="1"/>
</dbReference>
<dbReference type="PRINTS" id="PR00109">
    <property type="entry name" value="TYRKINASE"/>
</dbReference>
<dbReference type="GO" id="GO:0005524">
    <property type="term" value="F:ATP binding"/>
    <property type="evidence" value="ECO:0007669"/>
    <property type="project" value="UniProtKB-UniRule"/>
</dbReference>
<feature type="binding site" evidence="21">
    <location>
        <position position="1159"/>
    </location>
    <ligand>
        <name>ATP</name>
        <dbReference type="ChEBI" id="CHEBI:30616"/>
    </ligand>
</feature>
<gene>
    <name evidence="26" type="ORF">LARSCL_LOCUS17349</name>
</gene>
<evidence type="ECO:0000256" key="23">
    <source>
        <dbReference type="SAM" id="Phobius"/>
    </source>
</evidence>
<keyword evidence="5 23" id="KW-0812">Transmembrane</keyword>
<keyword evidence="27" id="KW-1185">Reference proteome</keyword>
<keyword evidence="9" id="KW-0418">Kinase</keyword>
<evidence type="ECO:0000256" key="10">
    <source>
        <dbReference type="ARBA" id="ARBA00022840"/>
    </source>
</evidence>
<keyword evidence="12 23" id="KW-1133">Transmembrane helix</keyword>
<dbReference type="CDD" id="cd00603">
    <property type="entry name" value="IPT_PCSR"/>
    <property type="match status" value="2"/>
</dbReference>
<evidence type="ECO:0000256" key="11">
    <source>
        <dbReference type="ARBA" id="ARBA00022843"/>
    </source>
</evidence>
<evidence type="ECO:0000256" key="14">
    <source>
        <dbReference type="ARBA" id="ARBA00023137"/>
    </source>
</evidence>
<dbReference type="Gene3D" id="1.10.510.10">
    <property type="entry name" value="Transferase(Phosphotransferase) domain 1"/>
    <property type="match status" value="1"/>
</dbReference>
<evidence type="ECO:0000259" key="25">
    <source>
        <dbReference type="PROSITE" id="PS51004"/>
    </source>
</evidence>
<feature type="domain" description="Sema" evidence="25">
    <location>
        <begin position="60"/>
        <end position="542"/>
    </location>
</feature>
<evidence type="ECO:0000256" key="17">
    <source>
        <dbReference type="ARBA" id="ARBA00033031"/>
    </source>
</evidence>
<keyword evidence="10 21" id="KW-0067">ATP-binding</keyword>
<dbReference type="SMART" id="SM00219">
    <property type="entry name" value="TyrKc"/>
    <property type="match status" value="1"/>
</dbReference>
<dbReference type="Pfam" id="PF01833">
    <property type="entry name" value="TIG"/>
    <property type="match status" value="3"/>
</dbReference>
<evidence type="ECO:0000256" key="8">
    <source>
        <dbReference type="ARBA" id="ARBA00022741"/>
    </source>
</evidence>
<dbReference type="InterPro" id="IPR000719">
    <property type="entry name" value="Prot_kinase_dom"/>
</dbReference>
<dbReference type="InterPro" id="IPR013783">
    <property type="entry name" value="Ig-like_fold"/>
</dbReference>
<evidence type="ECO:0000256" key="5">
    <source>
        <dbReference type="ARBA" id="ARBA00022692"/>
    </source>
</evidence>
<dbReference type="PROSITE" id="PS00109">
    <property type="entry name" value="PROTEIN_KINASE_TYR"/>
    <property type="match status" value="1"/>
</dbReference>
<name>A0AAV2B9H8_9ARAC</name>
<keyword evidence="13 23" id="KW-0472">Membrane</keyword>
<comment type="caution">
    <text evidence="26">The sequence shown here is derived from an EMBL/GenBank/DDBJ whole genome shotgun (WGS) entry which is preliminary data.</text>
</comment>
<dbReference type="InterPro" id="IPR017441">
    <property type="entry name" value="Protein_kinase_ATP_BS"/>
</dbReference>
<keyword evidence="8 21" id="KW-0547">Nucleotide-binding</keyword>
<evidence type="ECO:0000313" key="27">
    <source>
        <dbReference type="Proteomes" id="UP001497382"/>
    </source>
</evidence>
<dbReference type="FunFam" id="1.10.510.10:FF:000554">
    <property type="entry name" value="Predicted protein"/>
    <property type="match status" value="1"/>
</dbReference>
<evidence type="ECO:0000313" key="26">
    <source>
        <dbReference type="EMBL" id="CAL1291903.1"/>
    </source>
</evidence>
<feature type="compositionally biased region" description="Polar residues" evidence="22">
    <location>
        <begin position="1076"/>
        <end position="1087"/>
    </location>
</feature>
<dbReference type="SUPFAM" id="SSF101912">
    <property type="entry name" value="Sema domain"/>
    <property type="match status" value="1"/>
</dbReference>
<dbReference type="PANTHER" id="PTHR22625:SF70">
    <property type="entry name" value="PLEXIN A, ISOFORM A"/>
    <property type="match status" value="1"/>
</dbReference>
<dbReference type="InterPro" id="IPR031148">
    <property type="entry name" value="Plexin"/>
</dbReference>
<keyword evidence="4" id="KW-0808">Transferase</keyword>
<comment type="subcellular location">
    <subcellularLocation>
        <location evidence="1">Membrane</location>
        <topology evidence="1">Single-pass membrane protein</topology>
    </subcellularLocation>
</comment>
<dbReference type="EC" id="2.7.10.1" evidence="2"/>
<evidence type="ECO:0000256" key="2">
    <source>
        <dbReference type="ARBA" id="ARBA00011902"/>
    </source>
</evidence>
<feature type="non-terminal residue" evidence="26">
    <location>
        <position position="1"/>
    </location>
</feature>
<evidence type="ECO:0000256" key="15">
    <source>
        <dbReference type="ARBA" id="ARBA00023170"/>
    </source>
</evidence>
<evidence type="ECO:0000256" key="3">
    <source>
        <dbReference type="ARBA" id="ARBA00019839"/>
    </source>
</evidence>
<reference evidence="26 27" key="1">
    <citation type="submission" date="2024-04" db="EMBL/GenBank/DDBJ databases">
        <authorList>
            <person name="Rising A."/>
            <person name="Reimegard J."/>
            <person name="Sonavane S."/>
            <person name="Akerstrom W."/>
            <person name="Nylinder S."/>
            <person name="Hedman E."/>
            <person name="Kallberg Y."/>
        </authorList>
    </citation>
    <scope>NUCLEOTIDE SEQUENCE [LARGE SCALE GENOMIC DNA]</scope>
</reference>
<feature type="transmembrane region" description="Helical" evidence="23">
    <location>
        <begin position="1009"/>
        <end position="1030"/>
    </location>
</feature>
<evidence type="ECO:0000256" key="22">
    <source>
        <dbReference type="SAM" id="MobiDB-lite"/>
    </source>
</evidence>
<dbReference type="PANTHER" id="PTHR22625">
    <property type="entry name" value="PLEXIN"/>
    <property type="match status" value="1"/>
</dbReference>
<dbReference type="PROSITE" id="PS50011">
    <property type="entry name" value="PROTEIN_KINASE_DOM"/>
    <property type="match status" value="1"/>
</dbReference>
<dbReference type="SUPFAM" id="SSF56112">
    <property type="entry name" value="Protein kinase-like (PK-like)"/>
    <property type="match status" value="1"/>
</dbReference>
<dbReference type="InterPro" id="IPR001245">
    <property type="entry name" value="Ser-Thr/Tyr_kinase_cat_dom"/>
</dbReference>
<sequence length="1416" mass="158266">YCCAHPRRNRTYSFARLDTILHSFYFGYYTSHPEFDSFQQNPWSALLRMRASEIPLACLLLTFFWRPVFPALLSSFVDERDPSPFQRVVVYNRTREVFVSARNALYHFDPNLKFLGKVSTGPAMDNVSCLHPSYSCEGRRAPMPDDNRVLEIIHHPERPLLLTCGTLYQGLCHLRSLNLSGGFQPRQVGPLNETVAFTAGRSSTVAFFGPGFGGQQVLWSAVSYDDRPAAYVPPAVSSKVIVRSDAGYNFEYAQNSEGQFTGVYFDPQYRRQYKVEYVWGFSHGNFTYFLTNQRVSTESENMESRLVRVCADDPAFFSYTELALRCNHHIDVYNLATAAHLRSPGDLLRRRLKLNQQGSAQVLFVSFVRSLPGHGDTVDRTKGSVLCSFPMALVVEAFTNATRDCLRAEPRAHLLKHITGVELPCKKEEGVEVGADFCGSGFNHFIAGRESIPGGFRNFFENEHVTSLAVTVQFGKSIAVVGTAAGDVYKIHLEKHPDQQVLYKKNIASREDDKMIQRWNAFDPSHENIYFLVGNKVVKFPIGSCSLYEDCHSCLSVTEDDPLGCGWCGDHCSHQQECETPDKFSTNSCSPLIYKVTPTSGPTEGGTLLTIWGDNFGSAHAGELQSNISVSVAGAPCHIFLWQKDRVQCKTSPVPSALNGQVEMNVTDMSWSHGTYDQKGSVRSDAMYSYVVPKLYGVYPGWGPVSGGTNVTLHGHRLDTGVAHSIAMARIPCVVIRIHETSAWCITSKWSGPETEGSTRGPVEMQIDDAVVEIEASPDADVGAPLYKAFEFRPDPQVLHIHPQVTTVSGSMNLTVIGLHLDSVARPEMVVMVASTLTGEKLEFHEPCHVRPGGESMVCSTPPLRHSGLHAPTERAPLVTHVAFSMDGVEELRELPLRKRELSQLLYYPDPEFRPFGEVRRITSDRTQLDIEGRFLDLTQSPSNLHVSIGGSPCNVTSVTSDALHCTIPENLVHQQNSSMHLVEVRTGRLHSRLGYVEFVERGTSPATIASVICVAIFVSAAALGLYVYCRRVARRKQHPGYIVAYTADRQQRGSCGATDRRQDSNDYQDWRGRSLSRQTSAKQSTSAKAPMEEVAEAEESASGHQVDEETMRLLESENILIYRNHLSLGEIIGVGHFGCVYRGELQTPGKEKVSVAVKTLHNSSRSGGRDVEAFLQEGLMMKDFHHQNVLSLVGVCFEEGEPMVVIPYMKHGDLLAYIRNEENSPTVKDLLNFGMQIAAGMAYLSEMKFVHRDLAARNCMLDENLVAKVADFGLSRDIYERDYYSSDNKKTKLPVKWMAPESLEKGTYSTKTDVWSYGVVLWELMTRGVSPYPDVDNWDIIHYLKSGRRMPQPSYCPDLLYEVMLSCWEEEPKSRPTFVQLEERVSSVITTLQRNVHQRTVGLNVTYVNYPTTLP</sequence>
<evidence type="ECO:0000256" key="12">
    <source>
        <dbReference type="ARBA" id="ARBA00022989"/>
    </source>
</evidence>
<evidence type="ECO:0000256" key="21">
    <source>
        <dbReference type="PROSITE-ProRule" id="PRU10141"/>
    </source>
</evidence>
<dbReference type="GO" id="GO:0004714">
    <property type="term" value="F:transmembrane receptor protein tyrosine kinase activity"/>
    <property type="evidence" value="ECO:0007669"/>
    <property type="project" value="UniProtKB-EC"/>
</dbReference>
<dbReference type="PROSITE" id="PS00107">
    <property type="entry name" value="PROTEIN_KINASE_ATP"/>
    <property type="match status" value="1"/>
</dbReference>
<dbReference type="InterPro" id="IPR036352">
    <property type="entry name" value="Semap_dom_sf"/>
</dbReference>